<reference evidence="2 3" key="1">
    <citation type="submission" date="2015-04" db="EMBL/GenBank/DDBJ databases">
        <authorList>
            <person name="Syromyatnikov M.Y."/>
            <person name="Popov V.N."/>
        </authorList>
    </citation>
    <scope>NUCLEOTIDE SEQUENCE [LARGE SCALE GENOMIC DNA]</scope>
</reference>
<gene>
    <name evidence="2" type="ORF">CLUMA_CG000727</name>
</gene>
<protein>
    <submittedName>
        <fullName evidence="2">CLUMA_CG000727, isoform A</fullName>
    </submittedName>
</protein>
<evidence type="ECO:0000313" key="3">
    <source>
        <dbReference type="Proteomes" id="UP000183832"/>
    </source>
</evidence>
<evidence type="ECO:0000256" key="1">
    <source>
        <dbReference type="SAM" id="MobiDB-lite"/>
    </source>
</evidence>
<feature type="region of interest" description="Disordered" evidence="1">
    <location>
        <begin position="61"/>
        <end position="87"/>
    </location>
</feature>
<keyword evidence="3" id="KW-1185">Reference proteome</keyword>
<feature type="compositionally biased region" description="Basic and acidic residues" evidence="1">
    <location>
        <begin position="76"/>
        <end position="87"/>
    </location>
</feature>
<accession>A0A1J1HFY0</accession>
<name>A0A1J1HFY0_9DIPT</name>
<proteinExistence type="predicted"/>
<evidence type="ECO:0000313" key="2">
    <source>
        <dbReference type="EMBL" id="CRK86904.1"/>
    </source>
</evidence>
<dbReference type="EMBL" id="CVRI01000002">
    <property type="protein sequence ID" value="CRK86904.1"/>
    <property type="molecule type" value="Genomic_DNA"/>
</dbReference>
<organism evidence="2 3">
    <name type="scientific">Clunio marinus</name>
    <dbReference type="NCBI Taxonomy" id="568069"/>
    <lineage>
        <taxon>Eukaryota</taxon>
        <taxon>Metazoa</taxon>
        <taxon>Ecdysozoa</taxon>
        <taxon>Arthropoda</taxon>
        <taxon>Hexapoda</taxon>
        <taxon>Insecta</taxon>
        <taxon>Pterygota</taxon>
        <taxon>Neoptera</taxon>
        <taxon>Endopterygota</taxon>
        <taxon>Diptera</taxon>
        <taxon>Nematocera</taxon>
        <taxon>Chironomoidea</taxon>
        <taxon>Chironomidae</taxon>
        <taxon>Clunio</taxon>
    </lineage>
</organism>
<dbReference type="Proteomes" id="UP000183832">
    <property type="component" value="Unassembled WGS sequence"/>
</dbReference>
<dbReference type="AlphaFoldDB" id="A0A1J1HFY0"/>
<sequence length="87" mass="10756">MEYYVIKAKKKTNSIGLPLFHETELFLYIMKFIALRYYFQNNPMHCHDRLDMFDSTIREERRKMSNDKKQNRKQKEKIESLRKKSHP</sequence>
<dbReference type="OrthoDB" id="8062037at2759"/>